<organism evidence="1">
    <name type="scientific">marine sediment metagenome</name>
    <dbReference type="NCBI Taxonomy" id="412755"/>
    <lineage>
        <taxon>unclassified sequences</taxon>
        <taxon>metagenomes</taxon>
        <taxon>ecological metagenomes</taxon>
    </lineage>
</organism>
<accession>A0A0F8X9R4</accession>
<sequence length="47" mass="5471">MGIYVCGKQEIKDAVKKALDDLEGEVFKKDVEKVFGILLRNYKYFTK</sequence>
<evidence type="ECO:0000313" key="1">
    <source>
        <dbReference type="EMBL" id="KKK65548.1"/>
    </source>
</evidence>
<dbReference type="AlphaFoldDB" id="A0A0F8X9R4"/>
<comment type="caution">
    <text evidence="1">The sequence shown here is derived from an EMBL/GenBank/DDBJ whole genome shotgun (WGS) entry which is preliminary data.</text>
</comment>
<proteinExistence type="predicted"/>
<reference evidence="1" key="1">
    <citation type="journal article" date="2015" name="Nature">
        <title>Complex archaea that bridge the gap between prokaryotes and eukaryotes.</title>
        <authorList>
            <person name="Spang A."/>
            <person name="Saw J.H."/>
            <person name="Jorgensen S.L."/>
            <person name="Zaremba-Niedzwiedzka K."/>
            <person name="Martijn J."/>
            <person name="Lind A.E."/>
            <person name="van Eijk R."/>
            <person name="Schleper C."/>
            <person name="Guy L."/>
            <person name="Ettema T.J."/>
        </authorList>
    </citation>
    <scope>NUCLEOTIDE SEQUENCE</scope>
</reference>
<dbReference type="EMBL" id="LAZR01060500">
    <property type="protein sequence ID" value="KKK65548.1"/>
    <property type="molecule type" value="Genomic_DNA"/>
</dbReference>
<name>A0A0F8X9R4_9ZZZZ</name>
<gene>
    <name evidence="1" type="ORF">LCGC14_2973030</name>
</gene>
<protein>
    <submittedName>
        <fullName evidence="1">Uncharacterized protein</fullName>
    </submittedName>
</protein>